<dbReference type="InterPro" id="IPR012827">
    <property type="entry name" value="Hemerythrin_metal-bd"/>
</dbReference>
<dbReference type="AlphaFoldDB" id="A0A1A7C3Q5"/>
<evidence type="ECO:0000313" key="4">
    <source>
        <dbReference type="EMBL" id="OBV39654.1"/>
    </source>
</evidence>
<evidence type="ECO:0000256" key="2">
    <source>
        <dbReference type="ARBA" id="ARBA00022723"/>
    </source>
</evidence>
<accession>A0A1A7C3Q5</accession>
<dbReference type="PATRIC" id="fig|1747903.4.peg.3259"/>
<dbReference type="PANTHER" id="PTHR37164:SF1">
    <property type="entry name" value="BACTERIOHEMERYTHRIN"/>
    <property type="match status" value="1"/>
</dbReference>
<dbReference type="PANTHER" id="PTHR37164">
    <property type="entry name" value="BACTERIOHEMERYTHRIN"/>
    <property type="match status" value="1"/>
</dbReference>
<dbReference type="InterPro" id="IPR035938">
    <property type="entry name" value="Hemerythrin-like_sf"/>
</dbReference>
<evidence type="ECO:0000313" key="5">
    <source>
        <dbReference type="Proteomes" id="UP000092713"/>
    </source>
</evidence>
<reference evidence="4 5" key="1">
    <citation type="submission" date="2016-04" db="EMBL/GenBank/DDBJ databases">
        <title>Draft genome sequence of Janthinobacterium psychrotolerans sp. nov., isolated from freshwater sediments in Denmark.</title>
        <authorList>
            <person name="Gong X."/>
            <person name="Skrivergaard S."/>
            <person name="Korsgaard B.S."/>
            <person name="Schreiber L."/>
            <person name="Marshall I.P."/>
            <person name="Finster K."/>
            <person name="Schramm A."/>
        </authorList>
    </citation>
    <scope>NUCLEOTIDE SEQUENCE [LARGE SCALE GENOMIC DNA]</scope>
    <source>
        <strain evidence="4 5">S3-2</strain>
    </source>
</reference>
<dbReference type="SUPFAM" id="SSF47188">
    <property type="entry name" value="Hemerythrin-like"/>
    <property type="match status" value="1"/>
</dbReference>
<comment type="similarity">
    <text evidence="1">Belongs to the hemerythrin family.</text>
</comment>
<keyword evidence="5" id="KW-1185">Reference proteome</keyword>
<dbReference type="RefSeq" id="WP_065307637.1">
    <property type="nucleotide sequence ID" value="NZ_LOCQ01000052.1"/>
</dbReference>
<dbReference type="InterPro" id="IPR050669">
    <property type="entry name" value="Hemerythrin"/>
</dbReference>
<dbReference type="Proteomes" id="UP000092713">
    <property type="component" value="Unassembled WGS sequence"/>
</dbReference>
<proteinExistence type="inferred from homology"/>
<dbReference type="STRING" id="1747903.ASR47_101143"/>
<evidence type="ECO:0000256" key="1">
    <source>
        <dbReference type="ARBA" id="ARBA00010587"/>
    </source>
</evidence>
<dbReference type="GO" id="GO:0046872">
    <property type="term" value="F:metal ion binding"/>
    <property type="evidence" value="ECO:0007669"/>
    <property type="project" value="UniProtKB-KW"/>
</dbReference>
<keyword evidence="3" id="KW-0408">Iron</keyword>
<dbReference type="CDD" id="cd12107">
    <property type="entry name" value="Hemerythrin"/>
    <property type="match status" value="1"/>
</dbReference>
<evidence type="ECO:0000256" key="3">
    <source>
        <dbReference type="ARBA" id="ARBA00023004"/>
    </source>
</evidence>
<dbReference type="Gene3D" id="1.20.120.50">
    <property type="entry name" value="Hemerythrin-like"/>
    <property type="match status" value="1"/>
</dbReference>
<organism evidence="4 5">
    <name type="scientific">Janthinobacterium psychrotolerans</name>
    <dbReference type="NCBI Taxonomy" id="1747903"/>
    <lineage>
        <taxon>Bacteria</taxon>
        <taxon>Pseudomonadati</taxon>
        <taxon>Pseudomonadota</taxon>
        <taxon>Betaproteobacteria</taxon>
        <taxon>Burkholderiales</taxon>
        <taxon>Oxalobacteraceae</taxon>
        <taxon>Janthinobacterium</taxon>
    </lineage>
</organism>
<comment type="caution">
    <text evidence="4">The sequence shown here is derived from an EMBL/GenBank/DDBJ whole genome shotgun (WGS) entry which is preliminary data.</text>
</comment>
<protein>
    <submittedName>
        <fullName evidence="4">Hemerythrin-like metal-binding domain protein</fullName>
    </submittedName>
</protein>
<dbReference type="NCBIfam" id="TIGR02481">
    <property type="entry name" value="hemeryth_dom"/>
    <property type="match status" value="1"/>
</dbReference>
<dbReference type="EMBL" id="LOCQ01000052">
    <property type="protein sequence ID" value="OBV39654.1"/>
    <property type="molecule type" value="Genomic_DNA"/>
</dbReference>
<name>A0A1A7C3Q5_9BURK</name>
<gene>
    <name evidence="4" type="ORF">ASR47_101143</name>
</gene>
<sequence>MLTSQWKQDMALGVPAIDEAHEALFDELARLAQLADQHFSAAFRKLIAAVERDFREEEDLMEEIGFTSLANHREQHARVLSGLHHAWAAVDEGDLAQGRHALTLLPQWLLFHQATMDLALAAALEIVQRQSD</sequence>
<keyword evidence="2" id="KW-0479">Metal-binding</keyword>